<sequence>MKKFLKIFGAAAVMTAAMSMTALAGQWRQDSAGWWWQEDDGSYARNTWQWLDGNQDGVYESYYFDDSGYLAVNTVVDGYQVNGDGCWVDSGRVMTRQTGQAARNLLEKVLNDNVNQSDMDAGLTMNMEMAMEGLTMNIGMAGDMKVKNATSEDMQYLMNLNLNLLGQQMNMTSFYADGYTYMDVAGQKMKVPTDYASALETSQTAQMMYADNMSYMQDVTAADNVRGTRTIYYTMDGTQLNDLVLQILASTDAAAPSTMNMSLGTCKGELTQDSSGNVIQQRMLMDMSMTAEGTPVNYEIFMELNMNNPGQPVDFALPSMEGYEEVPLQ</sequence>
<reference evidence="2" key="1">
    <citation type="journal article" date="2021" name="PeerJ">
        <title>Extensive microbial diversity within the chicken gut microbiome revealed by metagenomics and culture.</title>
        <authorList>
            <person name="Gilroy R."/>
            <person name="Ravi A."/>
            <person name="Getino M."/>
            <person name="Pursley I."/>
            <person name="Horton D.L."/>
            <person name="Alikhan N.F."/>
            <person name="Baker D."/>
            <person name="Gharbi K."/>
            <person name="Hall N."/>
            <person name="Watson M."/>
            <person name="Adriaenssens E.M."/>
            <person name="Foster-Nyarko E."/>
            <person name="Jarju S."/>
            <person name="Secka A."/>
            <person name="Antonio M."/>
            <person name="Oren A."/>
            <person name="Chaudhuri R.R."/>
            <person name="La Ragione R."/>
            <person name="Hildebrand F."/>
            <person name="Pallen M.J."/>
        </authorList>
    </citation>
    <scope>NUCLEOTIDE SEQUENCE</scope>
    <source>
        <strain evidence="2">CHK198-12963</strain>
    </source>
</reference>
<dbReference type="EMBL" id="DWWB01000069">
    <property type="protein sequence ID" value="HJC67432.1"/>
    <property type="molecule type" value="Genomic_DNA"/>
</dbReference>
<evidence type="ECO:0000256" key="1">
    <source>
        <dbReference type="SAM" id="SignalP"/>
    </source>
</evidence>
<keyword evidence="1" id="KW-0732">Signal</keyword>
<proteinExistence type="predicted"/>
<protein>
    <recommendedName>
        <fullName evidence="4">Cell wall-binding protein</fullName>
    </recommendedName>
</protein>
<dbReference type="SUPFAM" id="SSF69360">
    <property type="entry name" value="Cell wall binding repeat"/>
    <property type="match status" value="1"/>
</dbReference>
<organism evidence="2 3">
    <name type="scientific">Candidatus Enterocloster excrementigallinarum</name>
    <dbReference type="NCBI Taxonomy" id="2838558"/>
    <lineage>
        <taxon>Bacteria</taxon>
        <taxon>Bacillati</taxon>
        <taxon>Bacillota</taxon>
        <taxon>Clostridia</taxon>
        <taxon>Lachnospirales</taxon>
        <taxon>Lachnospiraceae</taxon>
        <taxon>Enterocloster</taxon>
    </lineage>
</organism>
<accession>A0A9D2PUD8</accession>
<name>A0A9D2PUD8_9FIRM</name>
<feature type="chain" id="PRO_5038559828" description="Cell wall-binding protein" evidence="1">
    <location>
        <begin position="25"/>
        <end position="329"/>
    </location>
</feature>
<dbReference type="AlphaFoldDB" id="A0A9D2PUD8"/>
<comment type="caution">
    <text evidence="2">The sequence shown here is derived from an EMBL/GenBank/DDBJ whole genome shotgun (WGS) entry which is preliminary data.</text>
</comment>
<dbReference type="Gene3D" id="2.10.270.10">
    <property type="entry name" value="Cholin Binding"/>
    <property type="match status" value="1"/>
</dbReference>
<evidence type="ECO:0000313" key="3">
    <source>
        <dbReference type="Proteomes" id="UP000823863"/>
    </source>
</evidence>
<dbReference type="Proteomes" id="UP000823863">
    <property type="component" value="Unassembled WGS sequence"/>
</dbReference>
<reference evidence="2" key="2">
    <citation type="submission" date="2021-04" db="EMBL/GenBank/DDBJ databases">
        <authorList>
            <person name="Gilroy R."/>
        </authorList>
    </citation>
    <scope>NUCLEOTIDE SEQUENCE</scope>
    <source>
        <strain evidence="2">CHK198-12963</strain>
    </source>
</reference>
<gene>
    <name evidence="2" type="ORF">H9931_12100</name>
</gene>
<evidence type="ECO:0008006" key="4">
    <source>
        <dbReference type="Google" id="ProtNLM"/>
    </source>
</evidence>
<feature type="signal peptide" evidence="1">
    <location>
        <begin position="1"/>
        <end position="24"/>
    </location>
</feature>
<evidence type="ECO:0000313" key="2">
    <source>
        <dbReference type="EMBL" id="HJC67432.1"/>
    </source>
</evidence>